<feature type="region of interest" description="Disordered" evidence="5">
    <location>
        <begin position="225"/>
        <end position="250"/>
    </location>
</feature>
<feature type="region of interest" description="Disordered" evidence="5">
    <location>
        <begin position="1"/>
        <end position="33"/>
    </location>
</feature>
<feature type="compositionally biased region" description="Basic and acidic residues" evidence="5">
    <location>
        <begin position="1"/>
        <end position="17"/>
    </location>
</feature>
<organism evidence="6 7">
    <name type="scientific">Bremia lactucae</name>
    <name type="common">Lettuce downy mildew</name>
    <dbReference type="NCBI Taxonomy" id="4779"/>
    <lineage>
        <taxon>Eukaryota</taxon>
        <taxon>Sar</taxon>
        <taxon>Stramenopiles</taxon>
        <taxon>Oomycota</taxon>
        <taxon>Peronosporomycetes</taxon>
        <taxon>Peronosporales</taxon>
        <taxon>Peronosporaceae</taxon>
        <taxon>Bremia</taxon>
    </lineage>
</organism>
<keyword evidence="2" id="KW-0963">Cytoplasm</keyword>
<evidence type="ECO:0000256" key="2">
    <source>
        <dbReference type="ARBA" id="ARBA00022490"/>
    </source>
</evidence>
<dbReference type="AlphaFoldDB" id="A0A976FKJ8"/>
<protein>
    <recommendedName>
        <fullName evidence="8">Signal recognition particle 19 kDa protein</fullName>
    </recommendedName>
</protein>
<evidence type="ECO:0000313" key="6">
    <source>
        <dbReference type="EMBL" id="TDH68199.1"/>
    </source>
</evidence>
<keyword evidence="3" id="KW-0733">Signal recognition particle</keyword>
<dbReference type="SUPFAM" id="SSF69695">
    <property type="entry name" value="SRP19"/>
    <property type="match status" value="1"/>
</dbReference>
<evidence type="ECO:0008006" key="8">
    <source>
        <dbReference type="Google" id="ProtNLM"/>
    </source>
</evidence>
<comment type="caution">
    <text evidence="6">The sequence shown here is derived from an EMBL/GenBank/DDBJ whole genome shotgun (WGS) entry which is preliminary data.</text>
</comment>
<dbReference type="Proteomes" id="UP000294530">
    <property type="component" value="Unassembled WGS sequence"/>
</dbReference>
<evidence type="ECO:0000313" key="7">
    <source>
        <dbReference type="Proteomes" id="UP000294530"/>
    </source>
</evidence>
<dbReference type="InterPro" id="IPR036521">
    <property type="entry name" value="SRP19-like_sf"/>
</dbReference>
<keyword evidence="4" id="KW-0687">Ribonucleoprotein</keyword>
<feature type="compositionally biased region" description="Basic residues" evidence="5">
    <location>
        <begin position="240"/>
        <end position="250"/>
    </location>
</feature>
<sequence length="250" mass="27624">MVRAGRTKENVAGERYDSNALQMPSQASSRARPHMNQLNPADLMGMFGGSGGGGMPDMSKMMEMMQGMGGMPPTGAMPGMPDMSGLTPPMEPMRRKIIYAYGLAEGTSTSNFVTFYPNYIDSKKTLQQGRRISKELCCDTPTADEMSEVCTYFKLPHVLEPHKKYPRDWLRSGRIRVRILRNDGTPEISEIPTRKALMIKMADLIPNLQSRKLRLEREAEEALRKKAAAAAAATPALGGGKKKGKKKGRR</sequence>
<dbReference type="GO" id="GO:0005786">
    <property type="term" value="C:signal recognition particle, endoplasmic reticulum targeting"/>
    <property type="evidence" value="ECO:0007669"/>
    <property type="project" value="UniProtKB-KW"/>
</dbReference>
<dbReference type="GeneID" id="94347004"/>
<evidence type="ECO:0000256" key="1">
    <source>
        <dbReference type="ARBA" id="ARBA00004496"/>
    </source>
</evidence>
<dbReference type="PANTHER" id="PTHR17453">
    <property type="entry name" value="SIGNAL RECOGNITION PARTICLE 19 KD PROTEIN"/>
    <property type="match status" value="1"/>
</dbReference>
<dbReference type="OrthoDB" id="2190947at2759"/>
<accession>A0A976FKJ8</accession>
<dbReference type="Gene3D" id="3.30.56.30">
    <property type="entry name" value="Signal recognition particle, SRP19-like subunit"/>
    <property type="match status" value="1"/>
</dbReference>
<dbReference type="RefSeq" id="XP_067817698.1">
    <property type="nucleotide sequence ID" value="XM_067961333.1"/>
</dbReference>
<feature type="compositionally biased region" description="Polar residues" evidence="5">
    <location>
        <begin position="19"/>
        <end position="29"/>
    </location>
</feature>
<reference evidence="6 7" key="1">
    <citation type="journal article" date="2021" name="Genome Biol.">
        <title>AFLAP: assembly-free linkage analysis pipeline using k-mers from genome sequencing data.</title>
        <authorList>
            <person name="Fletcher K."/>
            <person name="Zhang L."/>
            <person name="Gil J."/>
            <person name="Han R."/>
            <person name="Cavanaugh K."/>
            <person name="Michelmore R."/>
        </authorList>
    </citation>
    <scope>NUCLEOTIDE SEQUENCE [LARGE SCALE GENOMIC DNA]</scope>
    <source>
        <strain evidence="6 7">SF5</strain>
    </source>
</reference>
<dbReference type="GO" id="GO:0006617">
    <property type="term" value="P:SRP-dependent cotranslational protein targeting to membrane, signal sequence recognition"/>
    <property type="evidence" value="ECO:0007669"/>
    <property type="project" value="TreeGrafter"/>
</dbReference>
<keyword evidence="7" id="KW-1185">Reference proteome</keyword>
<name>A0A976FKJ8_BRELC</name>
<dbReference type="PANTHER" id="PTHR17453:SF0">
    <property type="entry name" value="SIGNAL RECOGNITION PARTICLE 19 KDA PROTEIN"/>
    <property type="match status" value="1"/>
</dbReference>
<dbReference type="KEGG" id="blac:94347004"/>
<gene>
    <name evidence="6" type="ORF">CCR75_003236</name>
</gene>
<evidence type="ECO:0000256" key="5">
    <source>
        <dbReference type="SAM" id="MobiDB-lite"/>
    </source>
</evidence>
<evidence type="ECO:0000256" key="3">
    <source>
        <dbReference type="ARBA" id="ARBA00023135"/>
    </source>
</evidence>
<comment type="subcellular location">
    <subcellularLocation>
        <location evidence="1">Cytoplasm</location>
    </subcellularLocation>
</comment>
<evidence type="ECO:0000256" key="4">
    <source>
        <dbReference type="ARBA" id="ARBA00023274"/>
    </source>
</evidence>
<dbReference type="InterPro" id="IPR002778">
    <property type="entry name" value="Signal_recog_particle_SRP19"/>
</dbReference>
<dbReference type="EMBL" id="SHOA02000003">
    <property type="protein sequence ID" value="TDH68199.1"/>
    <property type="molecule type" value="Genomic_DNA"/>
</dbReference>
<dbReference type="GO" id="GO:0008312">
    <property type="term" value="F:7S RNA binding"/>
    <property type="evidence" value="ECO:0007669"/>
    <property type="project" value="InterPro"/>
</dbReference>
<proteinExistence type="predicted"/>
<dbReference type="Pfam" id="PF01922">
    <property type="entry name" value="SRP19"/>
    <property type="match status" value="1"/>
</dbReference>